<dbReference type="Pfam" id="PF00702">
    <property type="entry name" value="Hydrolase"/>
    <property type="match status" value="1"/>
</dbReference>
<dbReference type="InterPro" id="IPR051540">
    <property type="entry name" value="S-2-haloacid_dehalogenase"/>
</dbReference>
<evidence type="ECO:0000313" key="3">
    <source>
        <dbReference type="EMBL" id="KAH7038231.1"/>
    </source>
</evidence>
<dbReference type="PANTHER" id="PTHR43316">
    <property type="entry name" value="HYDROLASE, HALOACID DELAHOGENASE-RELATED"/>
    <property type="match status" value="1"/>
</dbReference>
<evidence type="ECO:0000256" key="2">
    <source>
        <dbReference type="SAM" id="MobiDB-lite"/>
    </source>
</evidence>
<dbReference type="RefSeq" id="XP_046017352.1">
    <property type="nucleotide sequence ID" value="XM_046149567.1"/>
</dbReference>
<sequence length="265" mass="28708">MKQKKLTDYRVLTFDVYGTLIDWESGIIEALAPALGRDVEGLTRRKILETVHELEAAQQAAHPDMLYADVLAAIYPRLVARLTGGGTPPEEESDNNDNNNSEEAAAAARAFGASVARWPAFPDTVGALRRLGRHYKLVVLSNVDRTSFSGTNAGPLGGVEFDMILTAQDIGSYKPSLDNFRYMLGKVEEAAFGAGGGDVLQTAQSQWHDHLPARQVGGIGSAWIVRPGAIMGNVAEGEEVWDFKFDTLSDMADAVERELAESKSL</sequence>
<dbReference type="Gene3D" id="3.40.50.1000">
    <property type="entry name" value="HAD superfamily/HAD-like"/>
    <property type="match status" value="1"/>
</dbReference>
<keyword evidence="1" id="KW-0378">Hydrolase</keyword>
<dbReference type="Proteomes" id="UP000756346">
    <property type="component" value="Unassembled WGS sequence"/>
</dbReference>
<keyword evidence="4" id="KW-1185">Reference proteome</keyword>
<proteinExistence type="predicted"/>
<dbReference type="OrthoDB" id="444127at2759"/>
<feature type="compositionally biased region" description="Low complexity" evidence="2">
    <location>
        <begin position="96"/>
        <end position="105"/>
    </location>
</feature>
<name>A0A9P9BV31_9PEZI</name>
<accession>A0A9P9BV31</accession>
<gene>
    <name evidence="3" type="ORF">B0I36DRAFT_237948</name>
</gene>
<evidence type="ECO:0000313" key="4">
    <source>
        <dbReference type="Proteomes" id="UP000756346"/>
    </source>
</evidence>
<dbReference type="AlphaFoldDB" id="A0A9P9BV31"/>
<dbReference type="SUPFAM" id="SSF56784">
    <property type="entry name" value="HAD-like"/>
    <property type="match status" value="1"/>
</dbReference>
<dbReference type="Gene3D" id="1.10.150.750">
    <property type="match status" value="1"/>
</dbReference>
<evidence type="ECO:0000256" key="1">
    <source>
        <dbReference type="ARBA" id="ARBA00022801"/>
    </source>
</evidence>
<dbReference type="EMBL" id="JAGTJQ010000002">
    <property type="protein sequence ID" value="KAH7038231.1"/>
    <property type="molecule type" value="Genomic_DNA"/>
</dbReference>
<comment type="caution">
    <text evidence="3">The sequence shown here is derived from an EMBL/GenBank/DDBJ whole genome shotgun (WGS) entry which is preliminary data.</text>
</comment>
<organism evidence="3 4">
    <name type="scientific">Microdochium trichocladiopsis</name>
    <dbReference type="NCBI Taxonomy" id="1682393"/>
    <lineage>
        <taxon>Eukaryota</taxon>
        <taxon>Fungi</taxon>
        <taxon>Dikarya</taxon>
        <taxon>Ascomycota</taxon>
        <taxon>Pezizomycotina</taxon>
        <taxon>Sordariomycetes</taxon>
        <taxon>Xylariomycetidae</taxon>
        <taxon>Xylariales</taxon>
        <taxon>Microdochiaceae</taxon>
        <taxon>Microdochium</taxon>
    </lineage>
</organism>
<dbReference type="GeneID" id="70179113"/>
<protein>
    <submittedName>
        <fullName evidence="3">Haloacid dehalogenase</fullName>
    </submittedName>
</protein>
<dbReference type="PANTHER" id="PTHR43316:SF9">
    <property type="entry name" value="ACID DEHALOGENASE, PUTATIVE (AFU_ORTHOLOGUE AFUA_6G14460)-RELATED"/>
    <property type="match status" value="1"/>
</dbReference>
<dbReference type="InterPro" id="IPR023214">
    <property type="entry name" value="HAD_sf"/>
</dbReference>
<dbReference type="InterPro" id="IPR036412">
    <property type="entry name" value="HAD-like_sf"/>
</dbReference>
<feature type="region of interest" description="Disordered" evidence="2">
    <location>
        <begin position="83"/>
        <end position="105"/>
    </location>
</feature>
<reference evidence="3" key="1">
    <citation type="journal article" date="2021" name="Nat. Commun.">
        <title>Genetic determinants of endophytism in the Arabidopsis root mycobiome.</title>
        <authorList>
            <person name="Mesny F."/>
            <person name="Miyauchi S."/>
            <person name="Thiergart T."/>
            <person name="Pickel B."/>
            <person name="Atanasova L."/>
            <person name="Karlsson M."/>
            <person name="Huettel B."/>
            <person name="Barry K.W."/>
            <person name="Haridas S."/>
            <person name="Chen C."/>
            <person name="Bauer D."/>
            <person name="Andreopoulos W."/>
            <person name="Pangilinan J."/>
            <person name="LaButti K."/>
            <person name="Riley R."/>
            <person name="Lipzen A."/>
            <person name="Clum A."/>
            <person name="Drula E."/>
            <person name="Henrissat B."/>
            <person name="Kohler A."/>
            <person name="Grigoriev I.V."/>
            <person name="Martin F.M."/>
            <person name="Hacquard S."/>
        </authorList>
    </citation>
    <scope>NUCLEOTIDE SEQUENCE</scope>
    <source>
        <strain evidence="3">MPI-CAGE-CH-0230</strain>
    </source>
</reference>
<dbReference type="GO" id="GO:0016787">
    <property type="term" value="F:hydrolase activity"/>
    <property type="evidence" value="ECO:0007669"/>
    <property type="project" value="UniProtKB-KW"/>
</dbReference>